<proteinExistence type="inferred from homology"/>
<keyword evidence="1" id="KW-1003">Cell membrane</keyword>
<keyword evidence="1" id="KW-0472">Membrane</keyword>
<dbReference type="Proteomes" id="UP000683246">
    <property type="component" value="Chromosome"/>
</dbReference>
<comment type="subcellular location">
    <subcellularLocation>
        <location evidence="1">Cell membrane</location>
        <topology evidence="1">Multi-pass membrane protein</topology>
    </subcellularLocation>
</comment>
<dbReference type="GO" id="GO:0005886">
    <property type="term" value="C:plasma membrane"/>
    <property type="evidence" value="ECO:0007669"/>
    <property type="project" value="UniProtKB-SubCell"/>
</dbReference>
<dbReference type="HAMAP" id="MF_02088">
    <property type="entry name" value="Q_prec_transport"/>
    <property type="match status" value="1"/>
</dbReference>
<dbReference type="Pfam" id="PF02592">
    <property type="entry name" value="Vut_1"/>
    <property type="match status" value="1"/>
</dbReference>
<keyword evidence="1" id="KW-1133">Transmembrane helix</keyword>
<organism evidence="2 3">
    <name type="scientific">Vallitalea pronyensis</name>
    <dbReference type="NCBI Taxonomy" id="1348613"/>
    <lineage>
        <taxon>Bacteria</taxon>
        <taxon>Bacillati</taxon>
        <taxon>Bacillota</taxon>
        <taxon>Clostridia</taxon>
        <taxon>Lachnospirales</taxon>
        <taxon>Vallitaleaceae</taxon>
        <taxon>Vallitalea</taxon>
    </lineage>
</organism>
<dbReference type="NCBIfam" id="TIGR00697">
    <property type="entry name" value="queuosine precursor transporter"/>
    <property type="match status" value="1"/>
</dbReference>
<comment type="similarity">
    <text evidence="1">Belongs to the vitamin uptake transporter (VUT/ECF) (TC 2.A.88) family. Q precursor transporter subfamily.</text>
</comment>
<dbReference type="AlphaFoldDB" id="A0A8J8MKC2"/>
<comment type="function">
    <text evidence="1">Involved in the import of queuosine (Q) precursors, required for Q precursor salvage.</text>
</comment>
<evidence type="ECO:0000256" key="1">
    <source>
        <dbReference type="HAMAP-Rule" id="MF_02088"/>
    </source>
</evidence>
<feature type="transmembrane region" description="Helical" evidence="1">
    <location>
        <begin position="6"/>
        <end position="25"/>
    </location>
</feature>
<dbReference type="PANTHER" id="PTHR34300:SF2">
    <property type="entry name" value="QUEUOSINE PRECURSOR TRANSPORTER-RELATED"/>
    <property type="match status" value="1"/>
</dbReference>
<dbReference type="EMBL" id="CP058649">
    <property type="protein sequence ID" value="QUI23017.1"/>
    <property type="molecule type" value="Genomic_DNA"/>
</dbReference>
<keyword evidence="1" id="KW-0812">Transmembrane</keyword>
<dbReference type="InterPro" id="IPR003744">
    <property type="entry name" value="YhhQ"/>
</dbReference>
<feature type="transmembrane region" description="Helical" evidence="1">
    <location>
        <begin position="177"/>
        <end position="199"/>
    </location>
</feature>
<evidence type="ECO:0000313" key="3">
    <source>
        <dbReference type="Proteomes" id="UP000683246"/>
    </source>
</evidence>
<keyword evidence="1" id="KW-0813">Transport</keyword>
<protein>
    <recommendedName>
        <fullName evidence="1">Probable queuosine precursor transporter</fullName>
        <shortName evidence="1">Q precursor transporter</shortName>
    </recommendedName>
</protein>
<feature type="transmembrane region" description="Helical" evidence="1">
    <location>
        <begin position="94"/>
        <end position="113"/>
    </location>
</feature>
<feature type="transmembrane region" description="Helical" evidence="1">
    <location>
        <begin position="133"/>
        <end position="156"/>
    </location>
</feature>
<dbReference type="GO" id="GO:0022857">
    <property type="term" value="F:transmembrane transporter activity"/>
    <property type="evidence" value="ECO:0007669"/>
    <property type="project" value="UniProtKB-UniRule"/>
</dbReference>
<dbReference type="KEGG" id="vpy:HZI73_12260"/>
<dbReference type="PANTHER" id="PTHR34300">
    <property type="entry name" value="QUEUOSINE PRECURSOR TRANSPORTER-RELATED"/>
    <property type="match status" value="1"/>
</dbReference>
<evidence type="ECO:0000313" key="2">
    <source>
        <dbReference type="EMBL" id="QUI23017.1"/>
    </source>
</evidence>
<accession>A0A8J8MKC2</accession>
<name>A0A8J8MKC2_9FIRM</name>
<dbReference type="RefSeq" id="WP_212698515.1">
    <property type="nucleotide sequence ID" value="NZ_CP058649.1"/>
</dbReference>
<sequence length="239" mass="26631">MSNLSIFLIFALVNFALIALVFKLFGKRGILSYIVLSVIAANLQVNKVIVFDFGLFELQATLGNVMFAGIFLATDLLNEKYGYKEAKKSVHVSIYANLAFIVLMFISTLFHGLEDSQNVNEALNLFFSINGGALKAVLVGNFVYFISQSLDVLVYSKIKEWNPSSKYLWLRNNGSTFISQFIDSVLVTIGFALVGIFPMAFVVNIIITTLIVKYIAAIIDTPFMYLMSRIRPRSGIDEG</sequence>
<reference evidence="2" key="1">
    <citation type="submission" date="2020-07" db="EMBL/GenBank/DDBJ databases">
        <title>Vallitalea pronyensis genome.</title>
        <authorList>
            <person name="Postec A."/>
        </authorList>
    </citation>
    <scope>NUCLEOTIDE SEQUENCE</scope>
    <source>
        <strain evidence="2">FatNI3</strain>
    </source>
</reference>
<keyword evidence="3" id="KW-1185">Reference proteome</keyword>
<gene>
    <name evidence="2" type="ORF">HZI73_12260</name>
</gene>
<feature type="transmembrane region" description="Helical" evidence="1">
    <location>
        <begin position="55"/>
        <end position="73"/>
    </location>
</feature>